<organism evidence="4 5">
    <name type="scientific">Novipirellula rosea</name>
    <dbReference type="NCBI Taxonomy" id="1031540"/>
    <lineage>
        <taxon>Bacteria</taxon>
        <taxon>Pseudomonadati</taxon>
        <taxon>Planctomycetota</taxon>
        <taxon>Planctomycetia</taxon>
        <taxon>Pirellulales</taxon>
        <taxon>Pirellulaceae</taxon>
        <taxon>Novipirellula</taxon>
    </lineage>
</organism>
<keyword evidence="2" id="KW-0012">Acyltransferase</keyword>
<dbReference type="InterPro" id="IPR016181">
    <property type="entry name" value="Acyl_CoA_acyltransferase"/>
</dbReference>
<keyword evidence="1" id="KW-0808">Transferase</keyword>
<dbReference type="Proteomes" id="UP001500840">
    <property type="component" value="Unassembled WGS sequence"/>
</dbReference>
<dbReference type="CDD" id="cd04301">
    <property type="entry name" value="NAT_SF"/>
    <property type="match status" value="1"/>
</dbReference>
<evidence type="ECO:0000313" key="5">
    <source>
        <dbReference type="Proteomes" id="UP001500840"/>
    </source>
</evidence>
<gene>
    <name evidence="4" type="ORF">GCM10023156_08510</name>
</gene>
<name>A0ABP8M9R5_9BACT</name>
<reference evidence="5" key="1">
    <citation type="journal article" date="2019" name="Int. J. Syst. Evol. Microbiol.">
        <title>The Global Catalogue of Microorganisms (GCM) 10K type strain sequencing project: providing services to taxonomists for standard genome sequencing and annotation.</title>
        <authorList>
            <consortium name="The Broad Institute Genomics Platform"/>
            <consortium name="The Broad Institute Genome Sequencing Center for Infectious Disease"/>
            <person name="Wu L."/>
            <person name="Ma J."/>
        </authorList>
    </citation>
    <scope>NUCLEOTIDE SEQUENCE [LARGE SCALE GENOMIC DNA]</scope>
    <source>
        <strain evidence="5">JCM 17759</strain>
    </source>
</reference>
<proteinExistence type="predicted"/>
<evidence type="ECO:0000256" key="2">
    <source>
        <dbReference type="ARBA" id="ARBA00023315"/>
    </source>
</evidence>
<keyword evidence="5" id="KW-1185">Reference proteome</keyword>
<protein>
    <submittedName>
        <fullName evidence="4">GNAT family acetyltransferase</fullName>
    </submittedName>
</protein>
<accession>A0ABP8M9R5</accession>
<evidence type="ECO:0000313" key="4">
    <source>
        <dbReference type="EMBL" id="GAA4446981.1"/>
    </source>
</evidence>
<dbReference type="EMBL" id="BAABGA010000010">
    <property type="protein sequence ID" value="GAA4446981.1"/>
    <property type="molecule type" value="Genomic_DNA"/>
</dbReference>
<dbReference type="Pfam" id="PF00583">
    <property type="entry name" value="Acetyltransf_1"/>
    <property type="match status" value="1"/>
</dbReference>
<dbReference type="SUPFAM" id="SSF55729">
    <property type="entry name" value="Acyl-CoA N-acyltransferases (Nat)"/>
    <property type="match status" value="1"/>
</dbReference>
<dbReference type="PROSITE" id="PS51186">
    <property type="entry name" value="GNAT"/>
    <property type="match status" value="1"/>
</dbReference>
<dbReference type="Gene3D" id="3.40.630.30">
    <property type="match status" value="1"/>
</dbReference>
<dbReference type="PANTHER" id="PTHR43877">
    <property type="entry name" value="AMINOALKYLPHOSPHONATE N-ACETYLTRANSFERASE-RELATED-RELATED"/>
    <property type="match status" value="1"/>
</dbReference>
<comment type="caution">
    <text evidence="4">The sequence shown here is derived from an EMBL/GenBank/DDBJ whole genome shotgun (WGS) entry which is preliminary data.</text>
</comment>
<feature type="domain" description="N-acetyltransferase" evidence="3">
    <location>
        <begin position="3"/>
        <end position="143"/>
    </location>
</feature>
<evidence type="ECO:0000256" key="1">
    <source>
        <dbReference type="ARBA" id="ARBA00022679"/>
    </source>
</evidence>
<dbReference type="InterPro" id="IPR050832">
    <property type="entry name" value="Bact_Acetyltransf"/>
</dbReference>
<sequence length="154" mass="17006">MPITVRRYEPADRDYVISLWDDVFPDSTGHNDAAASIDRKCNVGDGLFFVAEKNATVVGTIIAGYDGHRGWIYSLAVDPTQRRKGIGSMLVQHVEQTLSELGCPKVNLQVRSQNSSIVTFYHAIGYDTEERISMGKLMAGTQRGEPDDARESPS</sequence>
<dbReference type="NCBIfam" id="NF002959">
    <property type="entry name" value="PRK03624.1"/>
    <property type="match status" value="1"/>
</dbReference>
<dbReference type="InterPro" id="IPR000182">
    <property type="entry name" value="GNAT_dom"/>
</dbReference>
<evidence type="ECO:0000259" key="3">
    <source>
        <dbReference type="PROSITE" id="PS51186"/>
    </source>
</evidence>